<reference evidence="1 2" key="1">
    <citation type="journal article" date="2011" name="PLoS ONE">
        <title>The complete genome sequence of Thermoproteus tenax: a physiologically versatile member of the Crenarchaeota.</title>
        <authorList>
            <person name="Siebers B."/>
            <person name="Zaparty M."/>
            <person name="Raddatz G."/>
            <person name="Tjaden B."/>
            <person name="Albers S.V."/>
            <person name="Bell S.D."/>
            <person name="Blombach F."/>
            <person name="Kletzin A."/>
            <person name="Kyrpides N."/>
            <person name="Lanz C."/>
            <person name="Plagens A."/>
            <person name="Rampp M."/>
            <person name="Rosinus A."/>
            <person name="von Jan M."/>
            <person name="Makarova K.S."/>
            <person name="Klenk H.P."/>
            <person name="Schuster S.C."/>
            <person name="Hensel R."/>
        </authorList>
    </citation>
    <scope>NUCLEOTIDE SEQUENCE [LARGE SCALE GENOMIC DNA]</scope>
    <source>
        <strain evidence="2">ATCC 35583 / DSM 2078 / JCM 9277 / NBRC 100435 / Kra 1</strain>
    </source>
</reference>
<evidence type="ECO:0000313" key="2">
    <source>
        <dbReference type="Proteomes" id="UP000002654"/>
    </source>
</evidence>
<name>G4RNS4_THETK</name>
<dbReference type="EMBL" id="FN869859">
    <property type="protein sequence ID" value="CCC81218.1"/>
    <property type="molecule type" value="Genomic_DNA"/>
</dbReference>
<organism evidence="1 2">
    <name type="scientific">Thermoproteus tenax (strain ATCC 35583 / DSM 2078 / JCM 9277 / NBRC 100435 / Kra 1)</name>
    <dbReference type="NCBI Taxonomy" id="768679"/>
    <lineage>
        <taxon>Archaea</taxon>
        <taxon>Thermoproteota</taxon>
        <taxon>Thermoprotei</taxon>
        <taxon>Thermoproteales</taxon>
        <taxon>Thermoproteaceae</taxon>
        <taxon>Thermoproteus</taxon>
    </lineage>
</organism>
<dbReference type="HOGENOM" id="CLU_2353374_0_0_2"/>
<proteinExistence type="predicted"/>
<dbReference type="PaxDb" id="768679-TTX_0553"/>
<dbReference type="KEGG" id="ttn:TTX_0553"/>
<dbReference type="Proteomes" id="UP000002654">
    <property type="component" value="Chromosome"/>
</dbReference>
<dbReference type="eggNOG" id="arCOG14049">
    <property type="taxonomic scope" value="Archaea"/>
</dbReference>
<accession>G4RNS4</accession>
<dbReference type="PATRIC" id="fig|768679.9.peg.568"/>
<sequence>MGVVLPDHLVEFARALAAQVARGLDGAKVEDILFYTYLCTLGVLGDEMDKVQVIRGRKGVSKKLPPPEPIAEEILMCVRESLKRGRPVVEKYDYYALA</sequence>
<dbReference type="RefSeq" id="WP_014126475.1">
    <property type="nucleotide sequence ID" value="NC_016070.1"/>
</dbReference>
<evidence type="ECO:0000313" key="1">
    <source>
        <dbReference type="EMBL" id="CCC81218.1"/>
    </source>
</evidence>
<dbReference type="AlphaFoldDB" id="G4RNS4"/>
<dbReference type="GeneID" id="11263554"/>
<protein>
    <submittedName>
        <fullName evidence="1">Uncharacterized protein</fullName>
    </submittedName>
</protein>
<keyword evidence="2" id="KW-1185">Reference proteome</keyword>
<gene>
    <name evidence="1" type="ordered locus">TTX_0553</name>
</gene>
<dbReference type="STRING" id="768679.TTX_0553"/>